<reference evidence="4 5" key="1">
    <citation type="journal article" date="2021" name="Int. J. Syst. Evol. Microbiol.">
        <title>Clostridium zeae sp. nov., isolated from corn silage.</title>
        <authorList>
            <person name="Kobayashi H."/>
            <person name="Tanizawa Y."/>
            <person name="Yagura M."/>
            <person name="Sakamoto M."/>
            <person name="Ohkuma M."/>
            <person name="Tohno M."/>
        </authorList>
    </citation>
    <scope>NUCLEOTIDE SEQUENCE [LARGE SCALE GENOMIC DNA]</scope>
    <source>
        <strain evidence="4 5">CSC2</strain>
    </source>
</reference>
<dbReference type="InterPro" id="IPR002618">
    <property type="entry name" value="UDPGP_fam"/>
</dbReference>
<evidence type="ECO:0000313" key="5">
    <source>
        <dbReference type="Proteomes" id="UP000663802"/>
    </source>
</evidence>
<dbReference type="PANTHER" id="PTHR11952:SF2">
    <property type="entry name" value="LD24639P"/>
    <property type="match status" value="1"/>
</dbReference>
<dbReference type="Pfam" id="PF01704">
    <property type="entry name" value="UDPGP"/>
    <property type="match status" value="1"/>
</dbReference>
<comment type="caution">
    <text evidence="4">The sequence shown here is derived from an EMBL/GenBank/DDBJ whole genome shotgun (WGS) entry which is preliminary data.</text>
</comment>
<evidence type="ECO:0000313" key="4">
    <source>
        <dbReference type="EMBL" id="GFZ33275.1"/>
    </source>
</evidence>
<proteinExistence type="inferred from homology"/>
<evidence type="ECO:0000256" key="3">
    <source>
        <dbReference type="ARBA" id="ARBA00022695"/>
    </source>
</evidence>
<dbReference type="Gene3D" id="3.90.550.10">
    <property type="entry name" value="Spore Coat Polysaccharide Biosynthesis Protein SpsA, Chain A"/>
    <property type="match status" value="1"/>
</dbReference>
<keyword evidence="3" id="KW-0548">Nucleotidyltransferase</keyword>
<dbReference type="EMBL" id="BMBA01000004">
    <property type="protein sequence ID" value="GFZ33275.1"/>
    <property type="molecule type" value="Genomic_DNA"/>
</dbReference>
<keyword evidence="5" id="KW-1185">Reference proteome</keyword>
<dbReference type="InterPro" id="IPR039741">
    <property type="entry name" value="UDP-sugar_pyrophosphorylase"/>
</dbReference>
<protein>
    <submittedName>
        <fullName evidence="4">UDPGP type 1 family protein</fullName>
    </submittedName>
</protein>
<dbReference type="CDD" id="cd04193">
    <property type="entry name" value="UDPGlcNAc_PPase"/>
    <property type="match status" value="1"/>
</dbReference>
<sequence>MNNEIEKVKKILVDFKQEHLLQFIDELSLANRKKLVNQISSINFTLVNELFRNSTVSITSKPFVERNITPINCDIIEEFSESKLMEYRKKGINAICEGRIASVTMAGGQGTRLGYNGPKGTFQIGPPIKKTLFQLQVEKLKNIHQECGKWVPWYIMTSNENHNDTIKYFSDNKYFGYSEKDILFFMQGMLPMVDFNGKVLLKEKDEIYFGPDGNGGIFLSLKKYGLLQDMNLRGVEWVFINGIDNALVKVADPVFIGYTTMLGKSSASKSVAKKSPDEAVGVFCLENGKPSIIEYTEIPETLTKEVNDDGQLLFGDANIIAHLFRLDDIVNIAEMGLPYHSAIKKASYIDKNGKKIVSQEPNAYKFESFIFDAFKYLNNMGILRVQREREFAPIKNSIGKDSPEAALEQLMLYPL</sequence>
<gene>
    <name evidence="4" type="ORF">CSC2_38010</name>
</gene>
<dbReference type="RefSeq" id="WP_206871506.1">
    <property type="nucleotide sequence ID" value="NZ_BMBA01000004.1"/>
</dbReference>
<dbReference type="InterPro" id="IPR029044">
    <property type="entry name" value="Nucleotide-diphossugar_trans"/>
</dbReference>
<evidence type="ECO:0000256" key="1">
    <source>
        <dbReference type="ARBA" id="ARBA00010401"/>
    </source>
</evidence>
<organism evidence="4 5">
    <name type="scientific">Clostridium zeae</name>
    <dbReference type="NCBI Taxonomy" id="2759022"/>
    <lineage>
        <taxon>Bacteria</taxon>
        <taxon>Bacillati</taxon>
        <taxon>Bacillota</taxon>
        <taxon>Clostridia</taxon>
        <taxon>Eubacteriales</taxon>
        <taxon>Clostridiaceae</taxon>
        <taxon>Clostridium</taxon>
    </lineage>
</organism>
<evidence type="ECO:0000256" key="2">
    <source>
        <dbReference type="ARBA" id="ARBA00022679"/>
    </source>
</evidence>
<accession>A0ABQ1EER4</accession>
<dbReference type="Proteomes" id="UP000663802">
    <property type="component" value="Unassembled WGS sequence"/>
</dbReference>
<keyword evidence="2" id="KW-0808">Transferase</keyword>
<comment type="similarity">
    <text evidence="1">Belongs to the UDPGP type 1 family.</text>
</comment>
<dbReference type="PANTHER" id="PTHR11952">
    <property type="entry name" value="UDP- GLUCOSE PYROPHOSPHORYLASE"/>
    <property type="match status" value="1"/>
</dbReference>
<name>A0ABQ1EER4_9CLOT</name>
<dbReference type="SUPFAM" id="SSF53448">
    <property type="entry name" value="Nucleotide-diphospho-sugar transferases"/>
    <property type="match status" value="1"/>
</dbReference>